<organism evidence="2 3">
    <name type="scientific">Candidatus Faecousia excrementigallinarum</name>
    <dbReference type="NCBI Taxonomy" id="2840806"/>
    <lineage>
        <taxon>Bacteria</taxon>
        <taxon>Bacillati</taxon>
        <taxon>Bacillota</taxon>
        <taxon>Clostridia</taxon>
        <taxon>Eubacteriales</taxon>
        <taxon>Oscillospiraceae</taxon>
        <taxon>Faecousia</taxon>
    </lineage>
</organism>
<dbReference type="AlphaFoldDB" id="A0A9D1CKR6"/>
<evidence type="ECO:0000313" key="3">
    <source>
        <dbReference type="Proteomes" id="UP000886796"/>
    </source>
</evidence>
<sequence length="297" mass="34174">MSFLEKQPRKWGDRRDGVWVKDAPGLNVVMASLFPKRADCEVYLRQEIDITELLQYIDKKNTPDAPYKTTLFHCFVTMVARVLNERPYLNRFVQGRRIYQRDEITVSFVAKRKFADHSEEALMQYTARGEHTLADISRLIVGDVQQMRKDSKANDINKIIDAFGRLPRPILMLIIHWIRVLDFWGKTPKFLQEGDSNCASVLLSNLGSIKCPSVYHHLNNYGTNSVMITIGAIHKVPVVGEDGKVTIRDYVDIGATLDERIADGFYFARSLKLIQHICAHPEILDRPLQEESDYEYA</sequence>
<dbReference type="EMBL" id="DVFK01000009">
    <property type="protein sequence ID" value="HIQ66966.1"/>
    <property type="molecule type" value="Genomic_DNA"/>
</dbReference>
<comment type="caution">
    <text evidence="2">The sequence shown here is derived from an EMBL/GenBank/DDBJ whole genome shotgun (WGS) entry which is preliminary data.</text>
</comment>
<proteinExistence type="predicted"/>
<evidence type="ECO:0000259" key="1">
    <source>
        <dbReference type="Pfam" id="PF00198"/>
    </source>
</evidence>
<reference evidence="2" key="2">
    <citation type="journal article" date="2021" name="PeerJ">
        <title>Extensive microbial diversity within the chicken gut microbiome revealed by metagenomics and culture.</title>
        <authorList>
            <person name="Gilroy R."/>
            <person name="Ravi A."/>
            <person name="Getino M."/>
            <person name="Pursley I."/>
            <person name="Horton D.L."/>
            <person name="Alikhan N.F."/>
            <person name="Baker D."/>
            <person name="Gharbi K."/>
            <person name="Hall N."/>
            <person name="Watson M."/>
            <person name="Adriaenssens E.M."/>
            <person name="Foster-Nyarko E."/>
            <person name="Jarju S."/>
            <person name="Secka A."/>
            <person name="Antonio M."/>
            <person name="Oren A."/>
            <person name="Chaudhuri R.R."/>
            <person name="La Ragione R."/>
            <person name="Hildebrand F."/>
            <person name="Pallen M.J."/>
        </authorList>
    </citation>
    <scope>NUCLEOTIDE SEQUENCE</scope>
    <source>
        <strain evidence="2">13361</strain>
    </source>
</reference>
<dbReference type="InterPro" id="IPR001078">
    <property type="entry name" value="2-oxoacid_DH_actylTfrase"/>
</dbReference>
<dbReference type="GO" id="GO:0016746">
    <property type="term" value="F:acyltransferase activity"/>
    <property type="evidence" value="ECO:0007669"/>
    <property type="project" value="InterPro"/>
</dbReference>
<dbReference type="Pfam" id="PF00198">
    <property type="entry name" value="2-oxoacid_dh"/>
    <property type="match status" value="1"/>
</dbReference>
<protein>
    <submittedName>
        <fullName evidence="2">2-oxo acid dehydrogenase subunit E2</fullName>
    </submittedName>
</protein>
<feature type="domain" description="2-oxoacid dehydrogenase acyltransferase catalytic" evidence="1">
    <location>
        <begin position="198"/>
        <end position="282"/>
    </location>
</feature>
<dbReference type="InterPro" id="IPR023213">
    <property type="entry name" value="CAT-like_dom_sf"/>
</dbReference>
<gene>
    <name evidence="2" type="ORF">IAB74_00445</name>
</gene>
<dbReference type="Gene3D" id="3.30.559.10">
    <property type="entry name" value="Chloramphenicol acetyltransferase-like domain"/>
    <property type="match status" value="1"/>
</dbReference>
<dbReference type="SUPFAM" id="SSF52777">
    <property type="entry name" value="CoA-dependent acyltransferases"/>
    <property type="match status" value="1"/>
</dbReference>
<dbReference type="Proteomes" id="UP000886796">
    <property type="component" value="Unassembled WGS sequence"/>
</dbReference>
<evidence type="ECO:0000313" key="2">
    <source>
        <dbReference type="EMBL" id="HIQ66966.1"/>
    </source>
</evidence>
<name>A0A9D1CKR6_9FIRM</name>
<reference evidence="2" key="1">
    <citation type="submission" date="2020-10" db="EMBL/GenBank/DDBJ databases">
        <authorList>
            <person name="Gilroy R."/>
        </authorList>
    </citation>
    <scope>NUCLEOTIDE SEQUENCE</scope>
    <source>
        <strain evidence="2">13361</strain>
    </source>
</reference>
<accession>A0A9D1CKR6</accession>